<dbReference type="Gene3D" id="1.20.144.10">
    <property type="entry name" value="Phosphatidic acid phosphatase type 2/haloperoxidase"/>
    <property type="match status" value="1"/>
</dbReference>
<dbReference type="InterPro" id="IPR000326">
    <property type="entry name" value="PAP2/HPO"/>
</dbReference>
<dbReference type="AlphaFoldDB" id="A0AAE5XCD5"/>
<keyword evidence="1" id="KW-0812">Transmembrane</keyword>
<keyword evidence="1" id="KW-1133">Transmembrane helix</keyword>
<gene>
    <name evidence="3" type="ORF">CBS1_10140</name>
</gene>
<protein>
    <submittedName>
        <fullName evidence="3">Phosphatase PAP2 family protein</fullName>
    </submittedName>
</protein>
<evidence type="ECO:0000259" key="2">
    <source>
        <dbReference type="SMART" id="SM00014"/>
    </source>
</evidence>
<name>A0AAE5XCD5_9BACT</name>
<dbReference type="EMBL" id="CP026721">
    <property type="protein sequence ID" value="QAV34018.1"/>
    <property type="molecule type" value="Genomic_DNA"/>
</dbReference>
<dbReference type="SMART" id="SM00014">
    <property type="entry name" value="acidPPc"/>
    <property type="match status" value="1"/>
</dbReference>
<reference evidence="3 4" key="1">
    <citation type="submission" date="2018-01" db="EMBL/GenBank/DDBJ databases">
        <title>The whole genome sequencing and assembly of Fervidobacterium changbaicum CBS-1 strain.</title>
        <authorList>
            <person name="Kim J.-Y."/>
            <person name="Park M.-K."/>
            <person name="Yi H."/>
            <person name="Bahn Y.-S."/>
            <person name="Kim J.F."/>
            <person name="Lee D.-W."/>
        </authorList>
    </citation>
    <scope>NUCLEOTIDE SEQUENCE [LARGE SCALE GENOMIC DNA]</scope>
    <source>
        <strain evidence="3 4">CBS-1</strain>
    </source>
</reference>
<feature type="transmembrane region" description="Helical" evidence="1">
    <location>
        <begin position="89"/>
        <end position="107"/>
    </location>
</feature>
<dbReference type="InterPro" id="IPR036938">
    <property type="entry name" value="PAP2/HPO_sf"/>
</dbReference>
<proteinExistence type="predicted"/>
<feature type="domain" description="Phosphatidic acid phosphatase type 2/haloperoxidase" evidence="2">
    <location>
        <begin position="111"/>
        <end position="219"/>
    </location>
</feature>
<dbReference type="Pfam" id="PF01569">
    <property type="entry name" value="PAP2"/>
    <property type="match status" value="1"/>
</dbReference>
<feature type="transmembrane region" description="Helical" evidence="1">
    <location>
        <begin position="45"/>
        <end position="68"/>
    </location>
</feature>
<sequence>MRSCTFLRSFVFIIFFYLFVSANVNISFAQAYAESNEKFEIKHELFQIASSVGSQMPLFSLGILSFAFDEPINGAFPRSDFLNALNNMNIFHFAVLSVAVAGLVLPFDSYTALAVLESFVVSAAITGVVKFLVGRARPYVSDSPYTFKFFSTDEAYQSFPSGHSALSWAIFTPVAKKFGEFWYSIPTLFALQRLWSNNHWFSDVYYGSLIGYTTGVVFYDSKSQ</sequence>
<dbReference type="SUPFAM" id="SSF48317">
    <property type="entry name" value="Acid phosphatase/Vanadium-dependent haloperoxidase"/>
    <property type="match status" value="1"/>
</dbReference>
<dbReference type="RefSeq" id="WP_052107062.1">
    <property type="nucleotide sequence ID" value="NZ_CP026721.1"/>
</dbReference>
<keyword evidence="4" id="KW-1185">Reference proteome</keyword>
<dbReference type="PANTHER" id="PTHR14969:SF13">
    <property type="entry name" value="AT30094P"/>
    <property type="match status" value="1"/>
</dbReference>
<evidence type="ECO:0000313" key="3">
    <source>
        <dbReference type="EMBL" id="QAV34018.1"/>
    </source>
</evidence>
<accession>A0AAE5XCD5</accession>
<organism evidence="3 4">
    <name type="scientific">Fervidobacterium changbaicum</name>
    <dbReference type="NCBI Taxonomy" id="310769"/>
    <lineage>
        <taxon>Bacteria</taxon>
        <taxon>Thermotogati</taxon>
        <taxon>Thermotogota</taxon>
        <taxon>Thermotogae</taxon>
        <taxon>Thermotogales</taxon>
        <taxon>Fervidobacteriaceae</taxon>
        <taxon>Fervidobacterium</taxon>
    </lineage>
</organism>
<feature type="transmembrane region" description="Helical" evidence="1">
    <location>
        <begin position="113"/>
        <end position="133"/>
    </location>
</feature>
<keyword evidence="1" id="KW-0472">Membrane</keyword>
<dbReference type="PANTHER" id="PTHR14969">
    <property type="entry name" value="SPHINGOSINE-1-PHOSPHATE PHOSPHOHYDROLASE"/>
    <property type="match status" value="1"/>
</dbReference>
<dbReference type="Proteomes" id="UP000288947">
    <property type="component" value="Chromosome"/>
</dbReference>
<evidence type="ECO:0000256" key="1">
    <source>
        <dbReference type="SAM" id="Phobius"/>
    </source>
</evidence>
<evidence type="ECO:0000313" key="4">
    <source>
        <dbReference type="Proteomes" id="UP000288947"/>
    </source>
</evidence>